<evidence type="ECO:0000313" key="2">
    <source>
        <dbReference type="Proteomes" id="UP000008367"/>
    </source>
</evidence>
<protein>
    <submittedName>
        <fullName evidence="1">Uncharacterized protein</fullName>
    </submittedName>
</protein>
<name>A0A454CUA9_VIBHA</name>
<dbReference type="AlphaFoldDB" id="A0A454CUA9"/>
<gene>
    <name evidence="1" type="ORF">VCHENC02_4255A</name>
</gene>
<comment type="caution">
    <text evidence="1">The sequence shown here is derived from an EMBL/GenBank/DDBJ whole genome shotgun (WGS) entry which is preliminary data.</text>
</comment>
<sequence>MGIFLSSQLASFLHYHYSLLILRSGS</sequence>
<proteinExistence type="predicted"/>
<reference evidence="1 2" key="1">
    <citation type="submission" date="2012-10" db="EMBL/GenBank/DDBJ databases">
        <title>Genome sequence of Vibrio Cholerae HENC-02.</title>
        <authorList>
            <person name="Eppinger M."/>
            <person name="Hasan N.A."/>
            <person name="Sengamalay N."/>
            <person name="Hine E."/>
            <person name="Su Q."/>
            <person name="Daugherty S.C."/>
            <person name="Young S."/>
            <person name="Sadzewicz L."/>
            <person name="Tallon L."/>
            <person name="Cebula T.A."/>
            <person name="Ravel J."/>
            <person name="Colwell R.R."/>
        </authorList>
    </citation>
    <scope>NUCLEOTIDE SEQUENCE [LARGE SCALE GENOMIC DNA]</scope>
    <source>
        <strain evidence="1 2">HENC-02</strain>
    </source>
</reference>
<feature type="non-terminal residue" evidence="1">
    <location>
        <position position="26"/>
    </location>
</feature>
<accession>A0A454CUA9</accession>
<dbReference type="EMBL" id="AJSR01001845">
    <property type="protein sequence ID" value="EKM29982.1"/>
    <property type="molecule type" value="Genomic_DNA"/>
</dbReference>
<dbReference type="Proteomes" id="UP000008367">
    <property type="component" value="Unassembled WGS sequence"/>
</dbReference>
<evidence type="ECO:0000313" key="1">
    <source>
        <dbReference type="EMBL" id="EKM29982.1"/>
    </source>
</evidence>
<organism evidence="1 2">
    <name type="scientific">Vibrio harveyi</name>
    <name type="common">Beneckea harveyi</name>
    <dbReference type="NCBI Taxonomy" id="669"/>
    <lineage>
        <taxon>Bacteria</taxon>
        <taxon>Pseudomonadati</taxon>
        <taxon>Pseudomonadota</taxon>
        <taxon>Gammaproteobacteria</taxon>
        <taxon>Vibrionales</taxon>
        <taxon>Vibrionaceae</taxon>
        <taxon>Vibrio</taxon>
    </lineage>
</organism>